<dbReference type="Pfam" id="PF00581">
    <property type="entry name" value="Rhodanese"/>
    <property type="match status" value="2"/>
</dbReference>
<keyword evidence="5" id="KW-1185">Reference proteome</keyword>
<dbReference type="Proteomes" id="UP000218899">
    <property type="component" value="Chromosome"/>
</dbReference>
<dbReference type="SMART" id="SM00450">
    <property type="entry name" value="RHOD"/>
    <property type="match status" value="2"/>
</dbReference>
<dbReference type="AlphaFoldDB" id="A0A1C7AEX5"/>
<sequence>MLKHSLFAALIGLAFAGSAAPAADRPAPAAPPSSQNRIIDTAEVRAAIERGAIVWDVRGADEYKKGHIPGAVNIGDIGKVLRKQSDEDYIALAQMERILGEAGIDPSKEIVVYGDKGNPYAYFGLLTVEYLNGKNGRVYHGGIDDWRAAGNALETEPAKRAPVALKLTTNPGVTVSTKDVLAAQKRKGVQFIDVRTAGEHAGEDIRAIRGGHIPGAVNVPYEQNWADPETPAKLARKQVGTKDGLALKPADGLKALYAKLDPNKETIVYCQSGVRAAETATVLKDLGFKKVKVYDSSWLGYGNTLDAPAENAQFFNVGALNARLAAMQKRVDALEKALAEARPAR</sequence>
<dbReference type="Gene3D" id="3.40.250.10">
    <property type="entry name" value="Rhodanese-like domain"/>
    <property type="match status" value="2"/>
</dbReference>
<keyword evidence="2" id="KW-0732">Signal</keyword>
<dbReference type="InterPro" id="IPR001307">
    <property type="entry name" value="Thiosulphate_STrfase_CS"/>
</dbReference>
<evidence type="ECO:0000259" key="3">
    <source>
        <dbReference type="PROSITE" id="PS50206"/>
    </source>
</evidence>
<evidence type="ECO:0000313" key="4">
    <source>
        <dbReference type="EMBL" id="BAU49743.1"/>
    </source>
</evidence>
<proteinExistence type="predicted"/>
<evidence type="ECO:0000313" key="5">
    <source>
        <dbReference type="Proteomes" id="UP000218899"/>
    </source>
</evidence>
<dbReference type="EMBL" id="AP014936">
    <property type="protein sequence ID" value="BAU49743.1"/>
    <property type="molecule type" value="Genomic_DNA"/>
</dbReference>
<dbReference type="RefSeq" id="WP_169924140.1">
    <property type="nucleotide sequence ID" value="NZ_AP014936.1"/>
</dbReference>
<dbReference type="SUPFAM" id="SSF52821">
    <property type="entry name" value="Rhodanese/Cell cycle control phosphatase"/>
    <property type="match status" value="2"/>
</dbReference>
<dbReference type="InterPro" id="IPR001763">
    <property type="entry name" value="Rhodanese-like_dom"/>
</dbReference>
<dbReference type="PROSITE" id="PS00380">
    <property type="entry name" value="RHODANESE_1"/>
    <property type="match status" value="1"/>
</dbReference>
<accession>A0A1C7AEX5</accession>
<name>A0A1C7AEX5_9GAMM</name>
<evidence type="ECO:0000256" key="2">
    <source>
        <dbReference type="SAM" id="SignalP"/>
    </source>
</evidence>
<feature type="chain" id="PRO_5008752398" evidence="2">
    <location>
        <begin position="20"/>
        <end position="345"/>
    </location>
</feature>
<keyword evidence="4" id="KW-0808">Transferase</keyword>
<gene>
    <name evidence="4" type="ORF">SVA_3195</name>
</gene>
<feature type="signal peptide" evidence="2">
    <location>
        <begin position="1"/>
        <end position="19"/>
    </location>
</feature>
<dbReference type="CDD" id="cd01449">
    <property type="entry name" value="TST_Repeat_2"/>
    <property type="match status" value="1"/>
</dbReference>
<keyword evidence="1" id="KW-0677">Repeat</keyword>
<dbReference type="KEGG" id="sva:SVA_3195"/>
<feature type="domain" description="Rhodanese" evidence="3">
    <location>
        <begin position="48"/>
        <end position="155"/>
    </location>
</feature>
<dbReference type="InterPro" id="IPR051126">
    <property type="entry name" value="Thiosulfate_sulfurtransferase"/>
</dbReference>
<reference evidence="4 5" key="1">
    <citation type="submission" date="2015-08" db="EMBL/GenBank/DDBJ databases">
        <title>Complete genome sequence of Sulfurifustis variabilis.</title>
        <authorList>
            <person name="Miura A."/>
            <person name="Kojima H."/>
            <person name="Fukui M."/>
        </authorList>
    </citation>
    <scope>NUCLEOTIDE SEQUENCE [LARGE SCALE GENOMIC DNA]</scope>
    <source>
        <strain evidence="5">skN76</strain>
    </source>
</reference>
<protein>
    <submittedName>
        <fullName evidence="4">Thiosulfate sulfurtransferase</fullName>
    </submittedName>
</protein>
<feature type="domain" description="Rhodanese" evidence="3">
    <location>
        <begin position="185"/>
        <end position="310"/>
    </location>
</feature>
<dbReference type="GO" id="GO:0004792">
    <property type="term" value="F:thiosulfate-cyanide sulfurtransferase activity"/>
    <property type="evidence" value="ECO:0007669"/>
    <property type="project" value="InterPro"/>
</dbReference>
<dbReference type="PROSITE" id="PS50206">
    <property type="entry name" value="RHODANESE_3"/>
    <property type="match status" value="2"/>
</dbReference>
<dbReference type="InterPro" id="IPR036873">
    <property type="entry name" value="Rhodanese-like_dom_sf"/>
</dbReference>
<organism evidence="4 5">
    <name type="scientific">Sulfurifustis variabilis</name>
    <dbReference type="NCBI Taxonomy" id="1675686"/>
    <lineage>
        <taxon>Bacteria</taxon>
        <taxon>Pseudomonadati</taxon>
        <taxon>Pseudomonadota</taxon>
        <taxon>Gammaproteobacteria</taxon>
        <taxon>Acidiferrobacterales</taxon>
        <taxon>Acidiferrobacteraceae</taxon>
        <taxon>Sulfurifustis</taxon>
    </lineage>
</organism>
<evidence type="ECO:0000256" key="1">
    <source>
        <dbReference type="ARBA" id="ARBA00022737"/>
    </source>
</evidence>
<dbReference type="PANTHER" id="PTHR43855:SF1">
    <property type="entry name" value="THIOSULFATE SULFURTRANSFERASE"/>
    <property type="match status" value="1"/>
</dbReference>
<dbReference type="PANTHER" id="PTHR43855">
    <property type="entry name" value="THIOSULFATE SULFURTRANSFERASE"/>
    <property type="match status" value="1"/>
</dbReference>